<organism evidence="2 3">
    <name type="scientific">Strongyloides venezuelensis</name>
    <name type="common">Threadworm</name>
    <dbReference type="NCBI Taxonomy" id="75913"/>
    <lineage>
        <taxon>Eukaryota</taxon>
        <taxon>Metazoa</taxon>
        <taxon>Ecdysozoa</taxon>
        <taxon>Nematoda</taxon>
        <taxon>Chromadorea</taxon>
        <taxon>Rhabditida</taxon>
        <taxon>Tylenchina</taxon>
        <taxon>Panagrolaimomorpha</taxon>
        <taxon>Strongyloidoidea</taxon>
        <taxon>Strongyloididae</taxon>
        <taxon>Strongyloides</taxon>
    </lineage>
</organism>
<reference evidence="2" key="1">
    <citation type="submission" date="2014-07" db="EMBL/GenBank/DDBJ databases">
        <authorList>
            <person name="Martin A.A"/>
            <person name="De Silva N."/>
        </authorList>
    </citation>
    <scope>NUCLEOTIDE SEQUENCE</scope>
</reference>
<keyword evidence="2" id="KW-1185">Reference proteome</keyword>
<evidence type="ECO:0000313" key="2">
    <source>
        <dbReference type="Proteomes" id="UP000035680"/>
    </source>
</evidence>
<feature type="transmembrane region" description="Helical" evidence="1">
    <location>
        <begin position="224"/>
        <end position="242"/>
    </location>
</feature>
<keyword evidence="1" id="KW-0812">Transmembrane</keyword>
<keyword evidence="1" id="KW-1133">Transmembrane helix</keyword>
<feature type="transmembrane region" description="Helical" evidence="1">
    <location>
        <begin position="54"/>
        <end position="70"/>
    </location>
</feature>
<protein>
    <submittedName>
        <fullName evidence="3">G_PROTEIN_RECEP_F1_2 domain-containing protein</fullName>
    </submittedName>
</protein>
<evidence type="ECO:0000256" key="1">
    <source>
        <dbReference type="SAM" id="Phobius"/>
    </source>
</evidence>
<proteinExistence type="predicted"/>
<dbReference type="AlphaFoldDB" id="A0A0K0FTY0"/>
<accession>A0A0K0FTY0</accession>
<evidence type="ECO:0000313" key="3">
    <source>
        <dbReference type="WBParaSite" id="SVE_1579200.1"/>
    </source>
</evidence>
<feature type="transmembrane region" description="Helical" evidence="1">
    <location>
        <begin position="184"/>
        <end position="204"/>
    </location>
</feature>
<reference evidence="3" key="2">
    <citation type="submission" date="2015-08" db="UniProtKB">
        <authorList>
            <consortium name="WormBaseParasite"/>
        </authorList>
    </citation>
    <scope>IDENTIFICATION</scope>
</reference>
<name>A0A0K0FTY0_STRVS</name>
<keyword evidence="1" id="KW-0472">Membrane</keyword>
<sequence>MVDSNENDSNVQHEEVIIIGWLSLVTCIIFLVIQITTTLILYVKTEFVRKNSTYIIIIMEGLFYFVQQLIHLFSSLMCIFEFKIDYHFEIIIGSFLNFLYNASIFFGLILTTNRFITFFRISELYSSFVIIFSVITLGSLIGIDIFLFIYYNEEELAIRFNAPYCFWDYKTHYKSTVAFIENRLLIVVNTCSIVLLIFILIKLFLEKYIFGVNIRKINDYEIFLMFRILVNLIFFIILEVLWEYGVLLFPGNLFLYTSINYVFLMFSGKDCIMNLLFLREIKDTLSKKIFAVWSFFK</sequence>
<feature type="transmembrane region" description="Helical" evidence="1">
    <location>
        <begin position="124"/>
        <end position="151"/>
    </location>
</feature>
<dbReference type="WBParaSite" id="SVE_1579200.1">
    <property type="protein sequence ID" value="SVE_1579200.1"/>
    <property type="gene ID" value="SVE_1579200"/>
</dbReference>
<dbReference type="Proteomes" id="UP000035680">
    <property type="component" value="Unassembled WGS sequence"/>
</dbReference>
<feature type="transmembrane region" description="Helical" evidence="1">
    <location>
        <begin position="254"/>
        <end position="278"/>
    </location>
</feature>
<feature type="transmembrane region" description="Helical" evidence="1">
    <location>
        <begin position="90"/>
        <end position="112"/>
    </location>
</feature>
<feature type="transmembrane region" description="Helical" evidence="1">
    <location>
        <begin position="16"/>
        <end position="42"/>
    </location>
</feature>